<dbReference type="AlphaFoldDB" id="A0A914VIT3"/>
<accession>A0A914VIT3</accession>
<dbReference type="WBParaSite" id="PSAMB.scaffold1958size26422.g15688.t1">
    <property type="protein sequence ID" value="PSAMB.scaffold1958size26422.g15688.t1"/>
    <property type="gene ID" value="PSAMB.scaffold1958size26422.g15688"/>
</dbReference>
<reference evidence="2" key="1">
    <citation type="submission" date="2022-11" db="UniProtKB">
        <authorList>
            <consortium name="WormBaseParasite"/>
        </authorList>
    </citation>
    <scope>IDENTIFICATION</scope>
</reference>
<protein>
    <submittedName>
        <fullName evidence="2">Uncharacterized protein</fullName>
    </submittedName>
</protein>
<sequence>MTVAIEGITTVTAVSMMVVIEEDIMMEAIEAITAMVTIEEGIMMEAIEAITAMVAIEEGIMMEAIEEEDIAMDIKFVILKTAMSNSKSLYSSLREPWFWPQSALKTHFAAPTVTALAVGTATIADAFVGMSIGIAAPMVIVLPVGPASTADAFVQEIAATVTEIALAEMSAFAVFVSSVVIDSSATPTATADQEMNVNAAAALSEAPDDAIVISTATGMKHAIMVVASSVVIRAIAVPIETAFVVTASLDAV</sequence>
<evidence type="ECO:0000313" key="1">
    <source>
        <dbReference type="Proteomes" id="UP000887566"/>
    </source>
</evidence>
<dbReference type="Proteomes" id="UP000887566">
    <property type="component" value="Unplaced"/>
</dbReference>
<organism evidence="1 2">
    <name type="scientific">Plectus sambesii</name>
    <dbReference type="NCBI Taxonomy" id="2011161"/>
    <lineage>
        <taxon>Eukaryota</taxon>
        <taxon>Metazoa</taxon>
        <taxon>Ecdysozoa</taxon>
        <taxon>Nematoda</taxon>
        <taxon>Chromadorea</taxon>
        <taxon>Plectida</taxon>
        <taxon>Plectina</taxon>
        <taxon>Plectoidea</taxon>
        <taxon>Plectidae</taxon>
        <taxon>Plectus</taxon>
    </lineage>
</organism>
<proteinExistence type="predicted"/>
<keyword evidence="1" id="KW-1185">Reference proteome</keyword>
<evidence type="ECO:0000313" key="2">
    <source>
        <dbReference type="WBParaSite" id="PSAMB.scaffold1958size26422.g15688.t1"/>
    </source>
</evidence>
<name>A0A914VIT3_9BILA</name>